<comment type="caution">
    <text evidence="1">The sequence shown here is derived from an EMBL/GenBank/DDBJ whole genome shotgun (WGS) entry which is preliminary data.</text>
</comment>
<evidence type="ECO:0000313" key="2">
    <source>
        <dbReference type="Proteomes" id="UP001432027"/>
    </source>
</evidence>
<name>A0AAV5SQ71_9BILA</name>
<dbReference type="EMBL" id="BTSX01000002">
    <property type="protein sequence ID" value="GMS85054.1"/>
    <property type="molecule type" value="Genomic_DNA"/>
</dbReference>
<gene>
    <name evidence="1" type="ORF">PENTCL1PPCAC_7229</name>
</gene>
<evidence type="ECO:0008006" key="3">
    <source>
        <dbReference type="Google" id="ProtNLM"/>
    </source>
</evidence>
<dbReference type="Proteomes" id="UP001432027">
    <property type="component" value="Unassembled WGS sequence"/>
</dbReference>
<reference evidence="1" key="1">
    <citation type="submission" date="2023-10" db="EMBL/GenBank/DDBJ databases">
        <title>Genome assembly of Pristionchus species.</title>
        <authorList>
            <person name="Yoshida K."/>
            <person name="Sommer R.J."/>
        </authorList>
    </citation>
    <scope>NUCLEOTIDE SEQUENCE</scope>
    <source>
        <strain evidence="1">RS0144</strain>
    </source>
</reference>
<sequence>CVFGPPISQIPSRESPYHHGNQVLIKQERFLIRETTFLDLKNDSLLDIIRYLPHSDRRSIRAVNRRLHAIESVASAIARMKYDKFTFKVKTDCVNFSMRWKDYNARYISVSNSDDAWCMLQRLAKCCSFDCIELEIQQGNMDDLYRIARFFRVSRVIY</sequence>
<protein>
    <recommendedName>
        <fullName evidence="3">F-box domain-containing protein</fullName>
    </recommendedName>
</protein>
<proteinExistence type="predicted"/>
<feature type="non-terminal residue" evidence="1">
    <location>
        <position position="158"/>
    </location>
</feature>
<feature type="non-terminal residue" evidence="1">
    <location>
        <position position="1"/>
    </location>
</feature>
<dbReference type="AlphaFoldDB" id="A0AAV5SQ71"/>
<organism evidence="1 2">
    <name type="scientific">Pristionchus entomophagus</name>
    <dbReference type="NCBI Taxonomy" id="358040"/>
    <lineage>
        <taxon>Eukaryota</taxon>
        <taxon>Metazoa</taxon>
        <taxon>Ecdysozoa</taxon>
        <taxon>Nematoda</taxon>
        <taxon>Chromadorea</taxon>
        <taxon>Rhabditida</taxon>
        <taxon>Rhabditina</taxon>
        <taxon>Diplogasteromorpha</taxon>
        <taxon>Diplogasteroidea</taxon>
        <taxon>Neodiplogasteridae</taxon>
        <taxon>Pristionchus</taxon>
    </lineage>
</organism>
<evidence type="ECO:0000313" key="1">
    <source>
        <dbReference type="EMBL" id="GMS85054.1"/>
    </source>
</evidence>
<accession>A0AAV5SQ71</accession>
<keyword evidence="2" id="KW-1185">Reference proteome</keyword>